<dbReference type="InterPro" id="IPR027417">
    <property type="entry name" value="P-loop_NTPase"/>
</dbReference>
<gene>
    <name evidence="6" type="ORF">ACCQ40_07065</name>
</gene>
<name>A0ABW9MXM1_9FIRM</name>
<dbReference type="Proteomes" id="UP001638015">
    <property type="component" value="Unassembled WGS sequence"/>
</dbReference>
<dbReference type="SUPFAM" id="SSF52540">
    <property type="entry name" value="P-loop containing nucleoside triphosphate hydrolases"/>
    <property type="match status" value="2"/>
</dbReference>
<evidence type="ECO:0000256" key="4">
    <source>
        <dbReference type="SAM" id="Coils"/>
    </source>
</evidence>
<protein>
    <recommendedName>
        <fullName evidence="3">Nuclease SbcCD subunit C</fullName>
    </recommendedName>
</protein>
<dbReference type="PANTHER" id="PTHR32114">
    <property type="entry name" value="ABC TRANSPORTER ABCH.3"/>
    <property type="match status" value="1"/>
</dbReference>
<dbReference type="PANTHER" id="PTHR32114:SF2">
    <property type="entry name" value="ABC TRANSPORTER ABCH.3"/>
    <property type="match status" value="1"/>
</dbReference>
<evidence type="ECO:0000259" key="5">
    <source>
        <dbReference type="Pfam" id="PF13476"/>
    </source>
</evidence>
<feature type="coiled-coil region" evidence="4">
    <location>
        <begin position="405"/>
        <end position="487"/>
    </location>
</feature>
<dbReference type="EMBL" id="JBGMEH010000007">
    <property type="protein sequence ID" value="MFO3716534.1"/>
    <property type="molecule type" value="Genomic_DNA"/>
</dbReference>
<dbReference type="Pfam" id="PF13558">
    <property type="entry name" value="SbcC_Walker_B"/>
    <property type="match status" value="1"/>
</dbReference>
<evidence type="ECO:0000313" key="7">
    <source>
        <dbReference type="Proteomes" id="UP001638015"/>
    </source>
</evidence>
<reference evidence="6 7" key="1">
    <citation type="journal article" date="2025" name="Anaerobe">
        <title>Description of Anaerococcus kampingiae sp. nov., Anaerococcus groningensis sp. nov., Anaerococcus martiniensis sp. nov., and Anaerococcus cruorum sp. nov., isolated from human clinical specimens.</title>
        <authorList>
            <person name="Boiten K.E."/>
            <person name="Meijer J."/>
            <person name="van Wezel E.M."/>
            <person name="Veloo A.C.M."/>
        </authorList>
    </citation>
    <scope>NUCLEOTIDE SEQUENCE [LARGE SCALE GENOMIC DNA]</scope>
    <source>
        <strain evidence="6 7">ENR1039</strain>
    </source>
</reference>
<proteinExistence type="inferred from homology"/>
<feature type="coiled-coil region" evidence="4">
    <location>
        <begin position="782"/>
        <end position="833"/>
    </location>
</feature>
<sequence>MKPIKLELRGFITYKEKIDIDFTRLYDKKIFIISGDTGSGKTSIFDAISFALYGKTSRDIPMDKLRSDFLTPEDLYTYVKFSFEVDNKIYQIERIPSQRAKRTKIDQDIKHTASLYDITDEKILLAEKIGDVEKEIINIIGLDKDQFTKVMLLAQGEFQQFLHASSKDRTDLLGKIFKTDQYKKIQETIKEKSRASKKDLEYIDKNLQNEIEKDSEINDAIDSGERITHDFKVIVEKIENISGSYEKNLTSKKEAYAKENQTYTSLLEQREKDKNLNENILKFREVKTNLEEKLIDETYYIDLREKRQKATYAKNIAIIEENLEKSKTSLALNENQLEKASKLLEEISQEIEKSKENYLLIDEKNKDLDELKISKTKIIDSINSLKEFKKKEQAYLQIEKDLLSISEISKANEELKENLEKNRKDLYELNNSLDDKRNENLALEKNLTDLKQSKKEACDELETYKKNQDLLEKINENEKDLLAKEKKQGQLLGQVENFEQNRKIIEINKLIDDLNETGTCPVCGDKHTNHFEKLPVEEIDIELINKNLNQINAEITKLKTENNFYKDSITKVKEIDQILKVNSNLDIKIANIEKEKEDIEKSINELLVASKDKKGNLSQNTAHIENNNNLLDQLKEKTKNSEELKIYYQSNKEKMADLDLENLSSELENLDKKINSLEEEIKEIATKHNNLLNIQTKTQTEVKNYKENIKKTKEDIENTTIDLDNKISEQFIGFDEYKSYLALFDEIKAKSNQIDTYFKILEELKINFKNLKEFEGRDLVDLEKVEGEIEEASQMLGQINEEISNTKVKILSIKDILANIKVLEEKYEKLSDESLILDKLSEIANGATGKVAGRQKVDFETFVLTYYFDRILNYANKRLLQMSNGQFTMARTSEGQNLRSQSGLDIEILDANTGKTRPASTLSGGESFLASLSLALGLSDEISAENGGITIDTLFIDEGFGTLSDDYLGKVIEQIEKLSYDNKFVGLISHVNELKDAIDGKILVTYREDKGSSLEVIA</sequence>
<evidence type="ECO:0000256" key="1">
    <source>
        <dbReference type="ARBA" id="ARBA00006930"/>
    </source>
</evidence>
<comment type="similarity">
    <text evidence="1">Belongs to the SMC family. SbcC subfamily.</text>
</comment>
<accession>A0ABW9MXM1</accession>
<feature type="coiled-coil region" evidence="4">
    <location>
        <begin position="541"/>
        <end position="729"/>
    </location>
</feature>
<keyword evidence="4" id="KW-0175">Coiled coil</keyword>
<feature type="coiled-coil region" evidence="4">
    <location>
        <begin position="330"/>
        <end position="364"/>
    </location>
</feature>
<feature type="domain" description="Rad50/SbcC-type AAA" evidence="5">
    <location>
        <begin position="5"/>
        <end position="220"/>
    </location>
</feature>
<dbReference type="InterPro" id="IPR038729">
    <property type="entry name" value="Rad50/SbcC_AAA"/>
</dbReference>
<dbReference type="Pfam" id="PF13476">
    <property type="entry name" value="AAA_23"/>
    <property type="match status" value="1"/>
</dbReference>
<dbReference type="RefSeq" id="WP_410033180.1">
    <property type="nucleotide sequence ID" value="NZ_JBGMEH010000007.1"/>
</dbReference>
<dbReference type="Gene3D" id="3.40.50.300">
    <property type="entry name" value="P-loop containing nucleotide triphosphate hydrolases"/>
    <property type="match status" value="2"/>
</dbReference>
<comment type="subunit">
    <text evidence="2">Heterodimer of SbcC and SbcD.</text>
</comment>
<evidence type="ECO:0000256" key="2">
    <source>
        <dbReference type="ARBA" id="ARBA00011322"/>
    </source>
</evidence>
<evidence type="ECO:0000313" key="6">
    <source>
        <dbReference type="EMBL" id="MFO3716534.1"/>
    </source>
</evidence>
<evidence type="ECO:0000256" key="3">
    <source>
        <dbReference type="ARBA" id="ARBA00013368"/>
    </source>
</evidence>
<organism evidence="6 7">
    <name type="scientific">Anaerococcus cruorum</name>
    <dbReference type="NCBI Taxonomy" id="3115617"/>
    <lineage>
        <taxon>Bacteria</taxon>
        <taxon>Bacillati</taxon>
        <taxon>Bacillota</taxon>
        <taxon>Tissierellia</taxon>
        <taxon>Tissierellales</taxon>
        <taxon>Peptoniphilaceae</taxon>
        <taxon>Anaerococcus</taxon>
    </lineage>
</organism>
<keyword evidence="7" id="KW-1185">Reference proteome</keyword>
<comment type="caution">
    <text evidence="6">The sequence shown here is derived from an EMBL/GenBank/DDBJ whole genome shotgun (WGS) entry which is preliminary data.</text>
</comment>